<dbReference type="Proteomes" id="UP000030671">
    <property type="component" value="Unassembled WGS sequence"/>
</dbReference>
<dbReference type="eggNOG" id="KOG4696">
    <property type="taxonomic scope" value="Eukaryota"/>
</dbReference>
<sequence length="496" mass="56796">MATVIDIDDSSDIEILDYTEVKPHSLNKHQTTVPCQIREPMRCQFCNEDIETMDAPRRQSHYDAHFHDESTPSSSTSSSRASSNTNMNSRNKDRPPSTRERWRSAQDEFWHPARETAPPQNYTPDLVPMLKRALVSSHERGFTTRAVLCYPRTVHIYRETWDARWGCGYRNYVMACIALMDQSSQPSYFAPLNTPKPPGVRNLQALLEDAWKHGYDEEGAEQLKHKLVGANKWIGTADLYVAFTYRGIPVELADFNLSNSDIKPLLDWVKAYFTPLERPKGTGATVHDALYRRSPVTVTDKMPLVLQHEGHSRLVVGYEIMKDGSTNLLMFDPSKRVPDNLRAEARSRSETAGDISGHHHRGKRLMQQALRSFRPSESKRRRSSKSPKRREQSPFKRMRAGQEQGQDVIVIDDDDDDDNDNLANDEKGGQNESGSRGKVSTGDTVRDFKATLKTFRIEEKMLAKKEKYQILWFPLGPLLDEKTKRERRVVTSERVC</sequence>
<evidence type="ECO:0000256" key="1">
    <source>
        <dbReference type="ARBA" id="ARBA00022801"/>
    </source>
</evidence>
<dbReference type="EMBL" id="KI925455">
    <property type="protein sequence ID" value="ETW85699.1"/>
    <property type="molecule type" value="Genomic_DNA"/>
</dbReference>
<feature type="compositionally biased region" description="Basic residues" evidence="2">
    <location>
        <begin position="379"/>
        <end position="388"/>
    </location>
</feature>
<feature type="region of interest" description="Disordered" evidence="2">
    <location>
        <begin position="65"/>
        <end position="105"/>
    </location>
</feature>
<organism evidence="4 5">
    <name type="scientific">Heterobasidion irregulare (strain TC 32-1)</name>
    <dbReference type="NCBI Taxonomy" id="747525"/>
    <lineage>
        <taxon>Eukaryota</taxon>
        <taxon>Fungi</taxon>
        <taxon>Dikarya</taxon>
        <taxon>Basidiomycota</taxon>
        <taxon>Agaricomycotina</taxon>
        <taxon>Agaricomycetes</taxon>
        <taxon>Russulales</taxon>
        <taxon>Bondarzewiaceae</taxon>
        <taxon>Heterobasidion</taxon>
        <taxon>Heterobasidion annosum species complex</taxon>
    </lineage>
</organism>
<gene>
    <name evidence="4" type="ORF">HETIRDRAFT_379770</name>
</gene>
<keyword evidence="5" id="KW-1185">Reference proteome</keyword>
<evidence type="ECO:0000313" key="5">
    <source>
        <dbReference type="Proteomes" id="UP000030671"/>
    </source>
</evidence>
<dbReference type="GeneID" id="20671987"/>
<dbReference type="RefSeq" id="XP_009542533.1">
    <property type="nucleotide sequence ID" value="XM_009544238.1"/>
</dbReference>
<evidence type="ECO:0000256" key="2">
    <source>
        <dbReference type="SAM" id="MobiDB-lite"/>
    </source>
</evidence>
<dbReference type="AlphaFoldDB" id="W4KJ03"/>
<dbReference type="GO" id="GO:0016787">
    <property type="term" value="F:hydrolase activity"/>
    <property type="evidence" value="ECO:0007669"/>
    <property type="project" value="UniProtKB-KW"/>
</dbReference>
<proteinExistence type="predicted"/>
<dbReference type="OrthoDB" id="288987at2759"/>
<dbReference type="Gene3D" id="3.90.70.130">
    <property type="match status" value="1"/>
</dbReference>
<feature type="compositionally biased region" description="Basic and acidic residues" evidence="2">
    <location>
        <begin position="90"/>
        <end position="105"/>
    </location>
</feature>
<feature type="domain" description="UFSP1/2/DUB catalytic" evidence="3">
    <location>
        <begin position="144"/>
        <end position="346"/>
    </location>
</feature>
<dbReference type="Pfam" id="PF07910">
    <property type="entry name" value="Peptidase_C78"/>
    <property type="match status" value="1"/>
</dbReference>
<feature type="region of interest" description="Disordered" evidence="2">
    <location>
        <begin position="343"/>
        <end position="442"/>
    </location>
</feature>
<dbReference type="HOGENOM" id="CLU_029795_0_0_1"/>
<evidence type="ECO:0000259" key="3">
    <source>
        <dbReference type="Pfam" id="PF07910"/>
    </source>
</evidence>
<dbReference type="InterPro" id="IPR012462">
    <property type="entry name" value="UFSP1/2_DUB_cat"/>
</dbReference>
<evidence type="ECO:0000313" key="4">
    <source>
        <dbReference type="EMBL" id="ETW85699.1"/>
    </source>
</evidence>
<feature type="compositionally biased region" description="Low complexity" evidence="2">
    <location>
        <begin position="71"/>
        <end position="89"/>
    </location>
</feature>
<name>W4KJ03_HETIT</name>
<accession>W4KJ03</accession>
<dbReference type="InParanoid" id="W4KJ03"/>
<reference evidence="4 5" key="1">
    <citation type="journal article" date="2012" name="New Phytol.">
        <title>Insight into trade-off between wood decay and parasitism from the genome of a fungal forest pathogen.</title>
        <authorList>
            <person name="Olson A."/>
            <person name="Aerts A."/>
            <person name="Asiegbu F."/>
            <person name="Belbahri L."/>
            <person name="Bouzid O."/>
            <person name="Broberg A."/>
            <person name="Canback B."/>
            <person name="Coutinho P.M."/>
            <person name="Cullen D."/>
            <person name="Dalman K."/>
            <person name="Deflorio G."/>
            <person name="van Diepen L.T."/>
            <person name="Dunand C."/>
            <person name="Duplessis S."/>
            <person name="Durling M."/>
            <person name="Gonthier P."/>
            <person name="Grimwood J."/>
            <person name="Fossdal C.G."/>
            <person name="Hansson D."/>
            <person name="Henrissat B."/>
            <person name="Hietala A."/>
            <person name="Himmelstrand K."/>
            <person name="Hoffmeister D."/>
            <person name="Hogberg N."/>
            <person name="James T.Y."/>
            <person name="Karlsson M."/>
            <person name="Kohler A."/>
            <person name="Kues U."/>
            <person name="Lee Y.H."/>
            <person name="Lin Y.C."/>
            <person name="Lind M."/>
            <person name="Lindquist E."/>
            <person name="Lombard V."/>
            <person name="Lucas S."/>
            <person name="Lunden K."/>
            <person name="Morin E."/>
            <person name="Murat C."/>
            <person name="Park J."/>
            <person name="Raffaello T."/>
            <person name="Rouze P."/>
            <person name="Salamov A."/>
            <person name="Schmutz J."/>
            <person name="Solheim H."/>
            <person name="Stahlberg J."/>
            <person name="Velez H."/>
            <person name="de Vries R.P."/>
            <person name="Wiebenga A."/>
            <person name="Woodward S."/>
            <person name="Yakovlev I."/>
            <person name="Garbelotto M."/>
            <person name="Martin F."/>
            <person name="Grigoriev I.V."/>
            <person name="Stenlid J."/>
        </authorList>
    </citation>
    <scope>NUCLEOTIDE SEQUENCE [LARGE SCALE GENOMIC DNA]</scope>
    <source>
        <strain evidence="4 5">TC 32-1</strain>
    </source>
</reference>
<dbReference type="KEGG" id="hir:HETIRDRAFT_379770"/>
<keyword evidence="1" id="KW-0378">Hydrolase</keyword>
<feature type="compositionally biased region" description="Acidic residues" evidence="2">
    <location>
        <begin position="410"/>
        <end position="420"/>
    </location>
</feature>
<dbReference type="STRING" id="747525.W4KJ03"/>
<protein>
    <recommendedName>
        <fullName evidence="3">UFSP1/2/DUB catalytic domain-containing protein</fullName>
    </recommendedName>
</protein>